<comment type="subcellular location">
    <subcellularLocation>
        <location evidence="1">Membrane</location>
    </subcellularLocation>
</comment>
<feature type="transmembrane region" description="Helical" evidence="5">
    <location>
        <begin position="57"/>
        <end position="76"/>
    </location>
</feature>
<evidence type="ECO:0000313" key="8">
    <source>
        <dbReference type="Proteomes" id="UP001552299"/>
    </source>
</evidence>
<keyword evidence="3" id="KW-0732">Signal</keyword>
<name>A0ABD0URD0_DENTH</name>
<dbReference type="InterPro" id="IPR005018">
    <property type="entry name" value="DOMON_domain"/>
</dbReference>
<evidence type="ECO:0000256" key="1">
    <source>
        <dbReference type="ARBA" id="ARBA00004370"/>
    </source>
</evidence>
<dbReference type="Pfam" id="PF04526">
    <property type="entry name" value="DUF568"/>
    <property type="match status" value="1"/>
</dbReference>
<dbReference type="PANTHER" id="PTHR23130:SF159">
    <property type="entry name" value="OS08G0335600 PROTEIN"/>
    <property type="match status" value="1"/>
</dbReference>
<gene>
    <name evidence="7" type="ORF">M5K25_015836</name>
</gene>
<keyword evidence="5" id="KW-0812">Transmembrane</keyword>
<dbReference type="PROSITE" id="PS50836">
    <property type="entry name" value="DOMON"/>
    <property type="match status" value="1"/>
</dbReference>
<proteinExistence type="predicted"/>
<keyword evidence="5" id="KW-1133">Transmembrane helix</keyword>
<organism evidence="7 8">
    <name type="scientific">Dendrobium thyrsiflorum</name>
    <name type="common">Pinecone-like raceme dendrobium</name>
    <name type="synonym">Orchid</name>
    <dbReference type="NCBI Taxonomy" id="117978"/>
    <lineage>
        <taxon>Eukaryota</taxon>
        <taxon>Viridiplantae</taxon>
        <taxon>Streptophyta</taxon>
        <taxon>Embryophyta</taxon>
        <taxon>Tracheophyta</taxon>
        <taxon>Spermatophyta</taxon>
        <taxon>Magnoliopsida</taxon>
        <taxon>Liliopsida</taxon>
        <taxon>Asparagales</taxon>
        <taxon>Orchidaceae</taxon>
        <taxon>Epidendroideae</taxon>
        <taxon>Malaxideae</taxon>
        <taxon>Dendrobiinae</taxon>
        <taxon>Dendrobium</taxon>
    </lineage>
</organism>
<evidence type="ECO:0000259" key="6">
    <source>
        <dbReference type="PROSITE" id="PS50836"/>
    </source>
</evidence>
<keyword evidence="8" id="KW-1185">Reference proteome</keyword>
<dbReference type="GO" id="GO:0016020">
    <property type="term" value="C:membrane"/>
    <property type="evidence" value="ECO:0007669"/>
    <property type="project" value="UniProtKB-SubCell"/>
</dbReference>
<sequence>MPDFPTASKAFTWQAQLYNSLKIELIRKLGVLFPYKAIILHSLFFSRVKHYTKCNSLLPLMSLSFYHILLLLLSFLSSLSADDSCSSYTFSTDESFTSCIDLPHLNAALHWTYSPKPGTLRAAFRASQVRHGWVAWGINPIATKMVGTQALVAFRHSNGSMVSYGTSIDSYAPLMSQGELTLPIYNLLADYVNNEMIIYATLGVWNTSDLNIVWQVGDKVEKDLPQRHEISGENLKSVGTISFS</sequence>
<protein>
    <recommendedName>
        <fullName evidence="6">DOMON domain-containing protein</fullName>
    </recommendedName>
</protein>
<keyword evidence="2" id="KW-0813">Transport</keyword>
<dbReference type="PANTHER" id="PTHR23130">
    <property type="entry name" value="CYTOCHROME B561 AND DOMON DOMAIN-CONTAINING PROTEIN"/>
    <property type="match status" value="1"/>
</dbReference>
<dbReference type="Proteomes" id="UP001552299">
    <property type="component" value="Unassembled WGS sequence"/>
</dbReference>
<keyword evidence="4 5" id="KW-0472">Membrane</keyword>
<evidence type="ECO:0000256" key="3">
    <source>
        <dbReference type="ARBA" id="ARBA00022729"/>
    </source>
</evidence>
<dbReference type="InterPro" id="IPR045265">
    <property type="entry name" value="AIR12_DOMON"/>
</dbReference>
<evidence type="ECO:0000256" key="2">
    <source>
        <dbReference type="ARBA" id="ARBA00022448"/>
    </source>
</evidence>
<dbReference type="CDD" id="cd09629">
    <property type="entry name" value="DOMON_CIL1_like"/>
    <property type="match status" value="1"/>
</dbReference>
<evidence type="ECO:0000313" key="7">
    <source>
        <dbReference type="EMBL" id="KAL0915422.1"/>
    </source>
</evidence>
<feature type="transmembrane region" description="Helical" evidence="5">
    <location>
        <begin position="25"/>
        <end position="45"/>
    </location>
</feature>
<accession>A0ABD0URD0</accession>
<reference evidence="7 8" key="1">
    <citation type="journal article" date="2024" name="Plant Biotechnol. J.">
        <title>Dendrobium thyrsiflorum genome and its molecular insights into genes involved in important horticultural traits.</title>
        <authorList>
            <person name="Chen B."/>
            <person name="Wang J.Y."/>
            <person name="Zheng P.J."/>
            <person name="Li K.L."/>
            <person name="Liang Y.M."/>
            <person name="Chen X.F."/>
            <person name="Zhang C."/>
            <person name="Zhao X."/>
            <person name="He X."/>
            <person name="Zhang G.Q."/>
            <person name="Liu Z.J."/>
            <person name="Xu Q."/>
        </authorList>
    </citation>
    <scope>NUCLEOTIDE SEQUENCE [LARGE SCALE GENOMIC DNA]</scope>
    <source>
        <strain evidence="7">GZMU011</strain>
    </source>
</reference>
<feature type="domain" description="DOMON" evidence="6">
    <location>
        <begin position="105"/>
        <end position="217"/>
    </location>
</feature>
<evidence type="ECO:0000256" key="4">
    <source>
        <dbReference type="ARBA" id="ARBA00023136"/>
    </source>
</evidence>
<dbReference type="EMBL" id="JANQDX010000012">
    <property type="protein sequence ID" value="KAL0915422.1"/>
    <property type="molecule type" value="Genomic_DNA"/>
</dbReference>
<dbReference type="AlphaFoldDB" id="A0ABD0URD0"/>
<comment type="caution">
    <text evidence="7">The sequence shown here is derived from an EMBL/GenBank/DDBJ whole genome shotgun (WGS) entry which is preliminary data.</text>
</comment>
<evidence type="ECO:0000256" key="5">
    <source>
        <dbReference type="SAM" id="Phobius"/>
    </source>
</evidence>